<evidence type="ECO:0000313" key="3">
    <source>
        <dbReference type="Proteomes" id="UP000176665"/>
    </source>
</evidence>
<sequence>MAGTSFEPPPGAGGPPPAPLPEGLKPPGDQGKPPKKEQDMVPLSELQKLQKALENAQKEIADLKVAQVALKKEPPKEKEEKPAGKTADQRAEDAFDTERRIPLQTTISGVLGKTMKKFLGERVEPGPQAALGYGTEIRRPGWLRRTLLKIPFLGFLAPEGMSVLPAAASKIATIGQAAQVGGEILAASVTPALTVGVLGALTRGSVDGIRWAVMKEKTMHLFARELVRRGTDGGRNWDSGAIWNTVFGDKADVAQLLDLNNELKAGTTANNLMMDKGEMRRLIKRGFGSKLEKLTLERIVSQEGLAKLTPAERLYLQDVDTAYDVAEKLFSQGLSPVERAAFLQDELPHYLQKREVTNHLKAMGKRSVIAGFKTSLVGMATSIFGTLTKTGLLADWGSRGEHIVKEGVTSVQQISNTWFDLAKKNFGYYANKLSYKLSALAAGP</sequence>
<feature type="compositionally biased region" description="Pro residues" evidence="1">
    <location>
        <begin position="7"/>
        <end position="20"/>
    </location>
</feature>
<organism evidence="2 3">
    <name type="scientific">Candidatus Gottesmanbacteria bacterium RBG_16_37_8</name>
    <dbReference type="NCBI Taxonomy" id="1798371"/>
    <lineage>
        <taxon>Bacteria</taxon>
        <taxon>Candidatus Gottesmaniibacteriota</taxon>
    </lineage>
</organism>
<reference evidence="2 3" key="1">
    <citation type="journal article" date="2016" name="Nat. Commun.">
        <title>Thousands of microbial genomes shed light on interconnected biogeochemical processes in an aquifer system.</title>
        <authorList>
            <person name="Anantharaman K."/>
            <person name="Brown C.T."/>
            <person name="Hug L.A."/>
            <person name="Sharon I."/>
            <person name="Castelle C.J."/>
            <person name="Probst A.J."/>
            <person name="Thomas B.C."/>
            <person name="Singh A."/>
            <person name="Wilkins M.J."/>
            <person name="Karaoz U."/>
            <person name="Brodie E.L."/>
            <person name="Williams K.H."/>
            <person name="Hubbard S.S."/>
            <person name="Banfield J.F."/>
        </authorList>
    </citation>
    <scope>NUCLEOTIDE SEQUENCE [LARGE SCALE GENOMIC DNA]</scope>
</reference>
<protein>
    <submittedName>
        <fullName evidence="2">Uncharacterized protein</fullName>
    </submittedName>
</protein>
<evidence type="ECO:0000313" key="2">
    <source>
        <dbReference type="EMBL" id="OGG03887.1"/>
    </source>
</evidence>
<dbReference type="STRING" id="1798371.A2W14_05440"/>
<feature type="compositionally biased region" description="Low complexity" evidence="1">
    <location>
        <begin position="21"/>
        <end position="31"/>
    </location>
</feature>
<gene>
    <name evidence="2" type="ORF">A2W14_05440</name>
</gene>
<dbReference type="AlphaFoldDB" id="A0A1F5YV92"/>
<evidence type="ECO:0000256" key="1">
    <source>
        <dbReference type="SAM" id="MobiDB-lite"/>
    </source>
</evidence>
<name>A0A1F5YV92_9BACT</name>
<proteinExistence type="predicted"/>
<dbReference type="EMBL" id="MFJA01000011">
    <property type="protein sequence ID" value="OGG03887.1"/>
    <property type="molecule type" value="Genomic_DNA"/>
</dbReference>
<accession>A0A1F5YV92</accession>
<dbReference type="Proteomes" id="UP000176665">
    <property type="component" value="Unassembled WGS sequence"/>
</dbReference>
<comment type="caution">
    <text evidence="2">The sequence shown here is derived from an EMBL/GenBank/DDBJ whole genome shotgun (WGS) entry which is preliminary data.</text>
</comment>
<feature type="region of interest" description="Disordered" evidence="1">
    <location>
        <begin position="71"/>
        <end position="93"/>
    </location>
</feature>
<feature type="region of interest" description="Disordered" evidence="1">
    <location>
        <begin position="1"/>
        <end position="43"/>
    </location>
</feature>